<dbReference type="Pfam" id="PF13041">
    <property type="entry name" value="PPR_2"/>
    <property type="match status" value="2"/>
</dbReference>
<keyword evidence="6" id="KW-1185">Reference proteome</keyword>
<evidence type="ECO:0000313" key="5">
    <source>
        <dbReference type="EnsemblPlants" id="AUR62033717-RA:cds"/>
    </source>
</evidence>
<feature type="compositionally biased region" description="Polar residues" evidence="4">
    <location>
        <begin position="527"/>
        <end position="542"/>
    </location>
</feature>
<dbReference type="Pfam" id="PF12854">
    <property type="entry name" value="PPR_1"/>
    <property type="match status" value="1"/>
</dbReference>
<feature type="repeat" description="PPR" evidence="2">
    <location>
        <begin position="252"/>
        <end position="286"/>
    </location>
</feature>
<keyword evidence="3" id="KW-0175">Coiled coil</keyword>
<dbReference type="Gramene" id="AUR62033717-RA">
    <property type="protein sequence ID" value="AUR62033717-RA:cds"/>
    <property type="gene ID" value="AUR62033717"/>
</dbReference>
<reference evidence="5" key="1">
    <citation type="journal article" date="2017" name="Nature">
        <title>The genome of Chenopodium quinoa.</title>
        <authorList>
            <person name="Jarvis D.E."/>
            <person name="Ho Y.S."/>
            <person name="Lightfoot D.J."/>
            <person name="Schmoeckel S.M."/>
            <person name="Li B."/>
            <person name="Borm T.J.A."/>
            <person name="Ohyanagi H."/>
            <person name="Mineta K."/>
            <person name="Michell C.T."/>
            <person name="Saber N."/>
            <person name="Kharbatia N.M."/>
            <person name="Rupper R.R."/>
            <person name="Sharp A.R."/>
            <person name="Dally N."/>
            <person name="Boughton B.A."/>
            <person name="Woo Y.H."/>
            <person name="Gao G."/>
            <person name="Schijlen E.G.W.M."/>
            <person name="Guo X."/>
            <person name="Momin A.A."/>
            <person name="Negrao S."/>
            <person name="Al-Babili S."/>
            <person name="Gehring C."/>
            <person name="Roessner U."/>
            <person name="Jung C."/>
            <person name="Murphy K."/>
            <person name="Arold S.T."/>
            <person name="Gojobori T."/>
            <person name="van der Linden C.G."/>
            <person name="van Loo E.N."/>
            <person name="Jellen E.N."/>
            <person name="Maughan P.J."/>
            <person name="Tester M."/>
        </authorList>
    </citation>
    <scope>NUCLEOTIDE SEQUENCE [LARGE SCALE GENOMIC DNA]</scope>
    <source>
        <strain evidence="5">cv. PI 614886</strain>
    </source>
</reference>
<accession>A0A803MR16</accession>
<feature type="repeat" description="PPR" evidence="2">
    <location>
        <begin position="212"/>
        <end position="246"/>
    </location>
</feature>
<evidence type="ECO:0000256" key="1">
    <source>
        <dbReference type="ARBA" id="ARBA00022737"/>
    </source>
</evidence>
<dbReference type="GO" id="GO:0048316">
    <property type="term" value="P:seed development"/>
    <property type="evidence" value="ECO:0007669"/>
    <property type="project" value="UniProtKB-ARBA"/>
</dbReference>
<evidence type="ECO:0008006" key="7">
    <source>
        <dbReference type="Google" id="ProtNLM"/>
    </source>
</evidence>
<protein>
    <recommendedName>
        <fullName evidence="7">Pentatricopeptide repeat-containing protein</fullName>
    </recommendedName>
</protein>
<feature type="repeat" description="PPR" evidence="2">
    <location>
        <begin position="322"/>
        <end position="356"/>
    </location>
</feature>
<dbReference type="AlphaFoldDB" id="A0A803MR16"/>
<evidence type="ECO:0000256" key="3">
    <source>
        <dbReference type="SAM" id="Coils"/>
    </source>
</evidence>
<feature type="coiled-coil region" evidence="3">
    <location>
        <begin position="438"/>
        <end position="480"/>
    </location>
</feature>
<dbReference type="Proteomes" id="UP000596660">
    <property type="component" value="Unplaced"/>
</dbReference>
<name>A0A803MR16_CHEQI</name>
<feature type="repeat" description="PPR" evidence="2">
    <location>
        <begin position="357"/>
        <end position="387"/>
    </location>
</feature>
<dbReference type="InterPro" id="IPR011990">
    <property type="entry name" value="TPR-like_helical_dom_sf"/>
</dbReference>
<dbReference type="Pfam" id="PF01535">
    <property type="entry name" value="PPR"/>
    <property type="match status" value="4"/>
</dbReference>
<dbReference type="Gene3D" id="1.25.40.10">
    <property type="entry name" value="Tetratricopeptide repeat domain"/>
    <property type="match status" value="4"/>
</dbReference>
<dbReference type="InterPro" id="IPR002885">
    <property type="entry name" value="PPR_rpt"/>
</dbReference>
<sequence length="542" mass="61093">MHNKILKLIRENDLDEAALYTRHSVYSNCRPTIFTCNAVLSALLRQSRYSDFLSFHRFITQAGIASNLITYNLLITLYCECRKVDTALEHYKRLIEDAPFEPSKATYRVLVKGLVDNGRVDKGVEVKDEMLSKGFEADEVVYGFLMNGFAKDKDGDKVFELYEELGEKLGGEVTKGIVFGPLMKGYFLKGMEDKAMETFEEIMGENSKVKMDETAYNLVLDAFCKNGKFEEALKLFERMKNLHNPPWLLTVNLGSYNVMVEGYFLEGRYKEAVDVFMSMGEKNCNPDIISFNNLIELLCNHDLLPEAEELCGRMSEKGVSPDEVTYGLLMGTCLKENRHDDAAGYFTKMVGENLRPNLSTYNKLVEGLVQVGKIDEAKSFFDLMVQKLKFNYASYEFMFKALCDVGRVDDVLKIVNDILDEGSIDLNKDMQEIVKDGLKREAREEEELDTLIEQKEKEKEEAKRREIEEAERAKASAKAAVASLLPSKLFGNKEDSKESAVFSGITDTVSNDETQGSGEIVPEGNTADESGSKSLDSEQATA</sequence>
<evidence type="ECO:0000256" key="4">
    <source>
        <dbReference type="SAM" id="MobiDB-lite"/>
    </source>
</evidence>
<reference evidence="5" key="2">
    <citation type="submission" date="2021-03" db="UniProtKB">
        <authorList>
            <consortium name="EnsemblPlants"/>
        </authorList>
    </citation>
    <scope>IDENTIFICATION</scope>
</reference>
<proteinExistence type="predicted"/>
<dbReference type="InterPro" id="IPR052308">
    <property type="entry name" value="PPR_domain-containing"/>
</dbReference>
<feature type="repeat" description="PPR" evidence="2">
    <location>
        <begin position="67"/>
        <end position="102"/>
    </location>
</feature>
<evidence type="ECO:0000313" key="6">
    <source>
        <dbReference type="Proteomes" id="UP000596660"/>
    </source>
</evidence>
<dbReference type="EnsemblPlants" id="AUR62033717-RA">
    <property type="protein sequence ID" value="AUR62033717-RA:cds"/>
    <property type="gene ID" value="AUR62033717"/>
</dbReference>
<feature type="repeat" description="PPR" evidence="2">
    <location>
        <begin position="287"/>
        <end position="321"/>
    </location>
</feature>
<evidence type="ECO:0000256" key="2">
    <source>
        <dbReference type="PROSITE-ProRule" id="PRU00708"/>
    </source>
</evidence>
<dbReference type="PANTHER" id="PTHR47937">
    <property type="entry name" value="PLASTID TRANSCRIPTIONALLY ACTIVE CHROMOSOME 2-LIKE PROTEIN"/>
    <property type="match status" value="1"/>
</dbReference>
<keyword evidence="1" id="KW-0677">Repeat</keyword>
<feature type="compositionally biased region" description="Polar residues" evidence="4">
    <location>
        <begin position="505"/>
        <end position="517"/>
    </location>
</feature>
<dbReference type="OMA" id="RQSKYSD"/>
<dbReference type="NCBIfam" id="TIGR00756">
    <property type="entry name" value="PPR"/>
    <property type="match status" value="6"/>
</dbReference>
<feature type="region of interest" description="Disordered" evidence="4">
    <location>
        <begin position="493"/>
        <end position="542"/>
    </location>
</feature>
<dbReference type="PANTHER" id="PTHR47937:SF5">
    <property type="entry name" value="PENTATRICOPEPTIDE REPEAT-CONTAINING PROTEIN"/>
    <property type="match status" value="1"/>
</dbReference>
<dbReference type="SUPFAM" id="SSF81901">
    <property type="entry name" value="HCP-like"/>
    <property type="match status" value="1"/>
</dbReference>
<organism evidence="5 6">
    <name type="scientific">Chenopodium quinoa</name>
    <name type="common">Quinoa</name>
    <dbReference type="NCBI Taxonomy" id="63459"/>
    <lineage>
        <taxon>Eukaryota</taxon>
        <taxon>Viridiplantae</taxon>
        <taxon>Streptophyta</taxon>
        <taxon>Embryophyta</taxon>
        <taxon>Tracheophyta</taxon>
        <taxon>Spermatophyta</taxon>
        <taxon>Magnoliopsida</taxon>
        <taxon>eudicotyledons</taxon>
        <taxon>Gunneridae</taxon>
        <taxon>Pentapetalae</taxon>
        <taxon>Caryophyllales</taxon>
        <taxon>Chenopodiaceae</taxon>
        <taxon>Chenopodioideae</taxon>
        <taxon>Atripliceae</taxon>
        <taxon>Chenopodium</taxon>
    </lineage>
</organism>
<dbReference type="PROSITE" id="PS51375">
    <property type="entry name" value="PPR"/>
    <property type="match status" value="7"/>
</dbReference>
<feature type="repeat" description="PPR" evidence="2">
    <location>
        <begin position="103"/>
        <end position="137"/>
    </location>
</feature>